<dbReference type="PANTHER" id="PTHR43078:SF6">
    <property type="entry name" value="UDP-GLUCURONIC ACID DECARBOXYLASE 1"/>
    <property type="match status" value="1"/>
</dbReference>
<accession>A0A1I3CPK6</accession>
<evidence type="ECO:0000256" key="3">
    <source>
        <dbReference type="ARBA" id="ARBA00023027"/>
    </source>
</evidence>
<reference evidence="7 8" key="1">
    <citation type="submission" date="2016-10" db="EMBL/GenBank/DDBJ databases">
        <authorList>
            <person name="de Groot N.N."/>
        </authorList>
    </citation>
    <scope>NUCLEOTIDE SEQUENCE [LARGE SCALE GENOMIC DNA]</scope>
    <source>
        <strain evidence="7 8">Z108</strain>
    </source>
</reference>
<keyword evidence="5" id="KW-0812">Transmembrane</keyword>
<dbReference type="GO" id="GO:0005737">
    <property type="term" value="C:cytoplasm"/>
    <property type="evidence" value="ECO:0007669"/>
    <property type="project" value="TreeGrafter"/>
</dbReference>
<dbReference type="InterPro" id="IPR036291">
    <property type="entry name" value="NAD(P)-bd_dom_sf"/>
</dbReference>
<proteinExistence type="predicted"/>
<organism evidence="7 8">
    <name type="scientific">Selenomonas ruminantium</name>
    <dbReference type="NCBI Taxonomy" id="971"/>
    <lineage>
        <taxon>Bacteria</taxon>
        <taxon>Bacillati</taxon>
        <taxon>Bacillota</taxon>
        <taxon>Negativicutes</taxon>
        <taxon>Selenomonadales</taxon>
        <taxon>Selenomonadaceae</taxon>
        <taxon>Selenomonas</taxon>
    </lineage>
</organism>
<dbReference type="EMBL" id="FOQK01000004">
    <property type="protein sequence ID" value="SFH76434.1"/>
    <property type="molecule type" value="Genomic_DNA"/>
</dbReference>
<comment type="cofactor">
    <cofactor evidence="1">
        <name>NAD(+)</name>
        <dbReference type="ChEBI" id="CHEBI:57540"/>
    </cofactor>
</comment>
<dbReference type="Proteomes" id="UP000183639">
    <property type="component" value="Unassembled WGS sequence"/>
</dbReference>
<evidence type="ECO:0000313" key="8">
    <source>
        <dbReference type="Proteomes" id="UP000183639"/>
    </source>
</evidence>
<dbReference type="RefSeq" id="WP_075442364.1">
    <property type="nucleotide sequence ID" value="NZ_FOQK01000004.1"/>
</dbReference>
<feature type="transmembrane region" description="Helical" evidence="5">
    <location>
        <begin position="27"/>
        <end position="48"/>
    </location>
</feature>
<dbReference type="GO" id="GO:0042732">
    <property type="term" value="P:D-xylose metabolic process"/>
    <property type="evidence" value="ECO:0007669"/>
    <property type="project" value="InterPro"/>
</dbReference>
<evidence type="ECO:0000256" key="5">
    <source>
        <dbReference type="SAM" id="Phobius"/>
    </source>
</evidence>
<keyword evidence="3" id="KW-0520">NAD</keyword>
<dbReference type="Pfam" id="PF01370">
    <property type="entry name" value="Epimerase"/>
    <property type="match status" value="1"/>
</dbReference>
<dbReference type="OrthoDB" id="9766450at2"/>
<dbReference type="SUPFAM" id="SSF51735">
    <property type="entry name" value="NAD(P)-binding Rossmann-fold domains"/>
    <property type="match status" value="1"/>
</dbReference>
<evidence type="ECO:0000256" key="2">
    <source>
        <dbReference type="ARBA" id="ARBA00022793"/>
    </source>
</evidence>
<dbReference type="AlphaFoldDB" id="A0A1I3CPK6"/>
<dbReference type="Gene3D" id="3.40.50.720">
    <property type="entry name" value="NAD(P)-binding Rossmann-like Domain"/>
    <property type="match status" value="1"/>
</dbReference>
<keyword evidence="5" id="KW-1133">Transmembrane helix</keyword>
<evidence type="ECO:0000256" key="1">
    <source>
        <dbReference type="ARBA" id="ARBA00001911"/>
    </source>
</evidence>
<gene>
    <name evidence="7" type="ORF">SAMN04487861_10456</name>
</gene>
<evidence type="ECO:0000259" key="6">
    <source>
        <dbReference type="Pfam" id="PF01370"/>
    </source>
</evidence>
<protein>
    <submittedName>
        <fullName evidence="7">UDP-glucuronate decarboxylase</fullName>
    </submittedName>
</protein>
<evidence type="ECO:0000256" key="4">
    <source>
        <dbReference type="ARBA" id="ARBA00023239"/>
    </source>
</evidence>
<dbReference type="InterPro" id="IPR044516">
    <property type="entry name" value="UXS-like"/>
</dbReference>
<sequence>MLTEQLKQDLDHTFRCLSKNEKERLSGGTVLITGSAGFIGYYFTHFFYQFKEELKIKKVICLDNFMLGEPKWLREIAADQDFIIKKFDIIKDRLEDIPEANEANYIIHMASIASPTFYRLHPIETIDANIWGLRRLFDFYKDKDIAGFLFFSSSELYGDPVPEAVPTSEEYNGNVSATGPRACYDESKRFGETMCRLFAQEYKMPIGVVRPFNNYGPGMKLNDKRVPADFAKNVREGKDIVILSNGAPSRTFCYIADSVTGYLKILLHGKYDYFNIGIDKPEISVAELARIYKEAGRAIFGYEGEVRYAVSEDAEYLTNNPQRRCPVIEKARNILSYEPSIYVEEGVKRFLRFIKESPEENLIW</sequence>
<dbReference type="PANTHER" id="PTHR43078">
    <property type="entry name" value="UDP-GLUCURONIC ACID DECARBOXYLASE-RELATED"/>
    <property type="match status" value="1"/>
</dbReference>
<dbReference type="GO" id="GO:0070403">
    <property type="term" value="F:NAD+ binding"/>
    <property type="evidence" value="ECO:0007669"/>
    <property type="project" value="InterPro"/>
</dbReference>
<keyword evidence="2" id="KW-0210">Decarboxylase</keyword>
<keyword evidence="5" id="KW-0472">Membrane</keyword>
<dbReference type="InterPro" id="IPR001509">
    <property type="entry name" value="Epimerase_deHydtase"/>
</dbReference>
<keyword evidence="4" id="KW-0456">Lyase</keyword>
<dbReference type="GO" id="GO:0048040">
    <property type="term" value="F:UDP-glucuronate decarboxylase activity"/>
    <property type="evidence" value="ECO:0007669"/>
    <property type="project" value="TreeGrafter"/>
</dbReference>
<evidence type="ECO:0000313" key="7">
    <source>
        <dbReference type="EMBL" id="SFH76434.1"/>
    </source>
</evidence>
<name>A0A1I3CPK6_SELRU</name>
<feature type="domain" description="NAD-dependent epimerase/dehydratase" evidence="6">
    <location>
        <begin position="30"/>
        <end position="277"/>
    </location>
</feature>